<dbReference type="Proteomes" id="UP000271098">
    <property type="component" value="Unassembled WGS sequence"/>
</dbReference>
<gene>
    <name evidence="1" type="ORF">GPUH_LOCUS5093</name>
</gene>
<name>A0A183D8Q1_9BILA</name>
<dbReference type="EMBL" id="UYRT01010321">
    <property type="protein sequence ID" value="VDK48975.1"/>
    <property type="molecule type" value="Genomic_DNA"/>
</dbReference>
<organism evidence="3">
    <name type="scientific">Gongylonema pulchrum</name>
    <dbReference type="NCBI Taxonomy" id="637853"/>
    <lineage>
        <taxon>Eukaryota</taxon>
        <taxon>Metazoa</taxon>
        <taxon>Ecdysozoa</taxon>
        <taxon>Nematoda</taxon>
        <taxon>Chromadorea</taxon>
        <taxon>Rhabditida</taxon>
        <taxon>Spirurina</taxon>
        <taxon>Spiruromorpha</taxon>
        <taxon>Spiruroidea</taxon>
        <taxon>Gongylonematidae</taxon>
        <taxon>Gongylonema</taxon>
    </lineage>
</organism>
<proteinExistence type="predicted"/>
<dbReference type="AlphaFoldDB" id="A0A183D8Q1"/>
<evidence type="ECO:0000313" key="3">
    <source>
        <dbReference type="WBParaSite" id="GPUH_0000509901-mRNA-1"/>
    </source>
</evidence>
<keyword evidence="2" id="KW-1185">Reference proteome</keyword>
<accession>A0A183D8Q1</accession>
<reference evidence="1 2" key="2">
    <citation type="submission" date="2018-11" db="EMBL/GenBank/DDBJ databases">
        <authorList>
            <consortium name="Pathogen Informatics"/>
        </authorList>
    </citation>
    <scope>NUCLEOTIDE SEQUENCE [LARGE SCALE GENOMIC DNA]</scope>
</reference>
<sequence length="60" mass="6887">MCHASASPRSHWRTCACSSDKCNEKGIEDLLAKYFEGEREETTTYGLENVEKDFLIIWEG</sequence>
<protein>
    <submittedName>
        <fullName evidence="1 3">Uncharacterized protein</fullName>
    </submittedName>
</protein>
<evidence type="ECO:0000313" key="2">
    <source>
        <dbReference type="Proteomes" id="UP000271098"/>
    </source>
</evidence>
<evidence type="ECO:0000313" key="1">
    <source>
        <dbReference type="EMBL" id="VDK48975.1"/>
    </source>
</evidence>
<reference evidence="3" key="1">
    <citation type="submission" date="2016-06" db="UniProtKB">
        <authorList>
            <consortium name="WormBaseParasite"/>
        </authorList>
    </citation>
    <scope>IDENTIFICATION</scope>
</reference>
<dbReference type="WBParaSite" id="GPUH_0000509901-mRNA-1">
    <property type="protein sequence ID" value="GPUH_0000509901-mRNA-1"/>
    <property type="gene ID" value="GPUH_0000509901"/>
</dbReference>